<dbReference type="PANTHER" id="PTHR35176">
    <property type="entry name" value="HEME OXYGENASE HI_0854-RELATED"/>
    <property type="match status" value="1"/>
</dbReference>
<evidence type="ECO:0000256" key="2">
    <source>
        <dbReference type="ARBA" id="ARBA00004613"/>
    </source>
</evidence>
<evidence type="ECO:0000256" key="9">
    <source>
        <dbReference type="ARBA" id="ARBA00072842"/>
    </source>
</evidence>
<comment type="similarity">
    <text evidence="8">Belongs to the F420H(2)-dependent biliverdin reductase family.</text>
</comment>
<evidence type="ECO:0000256" key="3">
    <source>
        <dbReference type="ARBA" id="ARBA00011738"/>
    </source>
</evidence>
<dbReference type="STRING" id="1797.RMCT_4345"/>
<dbReference type="GO" id="GO:0005576">
    <property type="term" value="C:extracellular region"/>
    <property type="evidence" value="ECO:0007669"/>
    <property type="project" value="UniProtKB-SubCell"/>
</dbReference>
<dbReference type="Proteomes" id="UP000069654">
    <property type="component" value="Unassembled WGS sequence"/>
</dbReference>
<comment type="subcellular location">
    <subcellularLocation>
        <location evidence="1">Cell surface</location>
    </subcellularLocation>
    <subcellularLocation>
        <location evidence="2">Secreted</location>
    </subcellularLocation>
</comment>
<feature type="domain" description="Pyridoxamine 5'-phosphate oxidase N-terminal" evidence="10">
    <location>
        <begin position="15"/>
        <end position="130"/>
    </location>
</feature>
<accession>A0A117INS1</accession>
<dbReference type="RefSeq" id="WP_003923416.1">
    <property type="nucleotide sequence ID" value="NZ_BCTB01000053.1"/>
</dbReference>
<dbReference type="GO" id="GO:0005829">
    <property type="term" value="C:cytosol"/>
    <property type="evidence" value="ECO:0007669"/>
    <property type="project" value="TreeGrafter"/>
</dbReference>
<comment type="subunit">
    <text evidence="3">Homodimer.</text>
</comment>
<keyword evidence="5" id="KW-0560">Oxidoreductase</keyword>
<evidence type="ECO:0000256" key="1">
    <source>
        <dbReference type="ARBA" id="ARBA00004241"/>
    </source>
</evidence>
<evidence type="ECO:0000256" key="4">
    <source>
        <dbReference type="ARBA" id="ARBA00022525"/>
    </source>
</evidence>
<dbReference type="GO" id="GO:0016627">
    <property type="term" value="F:oxidoreductase activity, acting on the CH-CH group of donors"/>
    <property type="evidence" value="ECO:0007669"/>
    <property type="project" value="TreeGrafter"/>
</dbReference>
<keyword evidence="11" id="KW-0012">Acyltransferase</keyword>
<evidence type="ECO:0000256" key="5">
    <source>
        <dbReference type="ARBA" id="ARBA00023002"/>
    </source>
</evidence>
<protein>
    <recommendedName>
        <fullName evidence="9">F420H(2)-dependent biliverdin reductase</fullName>
    </recommendedName>
</protein>
<dbReference type="GO" id="GO:0070967">
    <property type="term" value="F:coenzyme F420 binding"/>
    <property type="evidence" value="ECO:0007669"/>
    <property type="project" value="TreeGrafter"/>
</dbReference>
<dbReference type="PANTHER" id="PTHR35176:SF1">
    <property type="entry name" value="F420H(2)-DEPENDENT BILIVERDIN REDUCTASE"/>
    <property type="match status" value="1"/>
</dbReference>
<dbReference type="AlphaFoldDB" id="A0A117INS1"/>
<keyword evidence="11" id="KW-0808">Transferase</keyword>
<evidence type="ECO:0000256" key="7">
    <source>
        <dbReference type="ARBA" id="ARBA00059417"/>
    </source>
</evidence>
<comment type="catalytic activity">
    <reaction evidence="6">
        <text>(4Z,15Z)-bilirubin IXalpha + oxidized coenzyme F420-(gamma-L-Glu)(n) + H(+) = biliverdin IXalpha + reduced coenzyme F420-(gamma-L-Glu)(n)</text>
        <dbReference type="Rhea" id="RHEA:56092"/>
        <dbReference type="Rhea" id="RHEA-COMP:12939"/>
        <dbReference type="Rhea" id="RHEA-COMP:14378"/>
        <dbReference type="ChEBI" id="CHEBI:15378"/>
        <dbReference type="ChEBI" id="CHEBI:57977"/>
        <dbReference type="ChEBI" id="CHEBI:57991"/>
        <dbReference type="ChEBI" id="CHEBI:133980"/>
        <dbReference type="ChEBI" id="CHEBI:139511"/>
    </reaction>
</comment>
<dbReference type="InterPro" id="IPR012349">
    <property type="entry name" value="Split_barrel_FMN-bd"/>
</dbReference>
<organism evidence="11 12">
    <name type="scientific">Mycolicibacterium thermoresistibile</name>
    <name type="common">Mycobacterium thermoresistibile</name>
    <dbReference type="NCBI Taxonomy" id="1797"/>
    <lineage>
        <taxon>Bacteria</taxon>
        <taxon>Bacillati</taxon>
        <taxon>Actinomycetota</taxon>
        <taxon>Actinomycetes</taxon>
        <taxon>Mycobacteriales</taxon>
        <taxon>Mycobacteriaceae</taxon>
        <taxon>Mycolicibacterium</taxon>
    </lineage>
</organism>
<comment type="function">
    <text evidence="7">Catalyzes the F420H(2)-dependent reduction of biliverdin-IXalpha at C10 position, leading to bilirubin-IXalpha, a potent antioxidant. As biliverdin-IXalpha is produced in high amounts in macrophages infected with M.tuberculosis, its reduction by Rv2074 may play a role in protecting mycobacteria against oxidative stress, aiding the persistence of M.tuberculosis infection.</text>
</comment>
<reference evidence="11 12" key="1">
    <citation type="journal article" date="2016" name="Genome Announc.">
        <title>Draft Genome Sequences of Five Rapidly Growing Mycobacterium Species, M. thermoresistibile, M. fortuitum subsp. acetamidolyticum, M. canariasense, M. brisbanense, and M. novocastrense.</title>
        <authorList>
            <person name="Katahira K."/>
            <person name="Ogura Y."/>
            <person name="Gotoh Y."/>
            <person name="Hayashi T."/>
        </authorList>
    </citation>
    <scope>NUCLEOTIDE SEQUENCE [LARGE SCALE GENOMIC DNA]</scope>
    <source>
        <strain evidence="11 12">JCM6362</strain>
    </source>
</reference>
<dbReference type="Gene3D" id="2.30.110.10">
    <property type="entry name" value="Electron Transport, Fmn-binding Protein, Chain A"/>
    <property type="match status" value="1"/>
</dbReference>
<dbReference type="Pfam" id="PF01243">
    <property type="entry name" value="PNPOx_N"/>
    <property type="match status" value="1"/>
</dbReference>
<dbReference type="NCBIfam" id="TIGR03618">
    <property type="entry name" value="Rv1155_F420"/>
    <property type="match status" value="1"/>
</dbReference>
<reference evidence="12" key="2">
    <citation type="submission" date="2016-02" db="EMBL/GenBank/DDBJ databases">
        <title>Draft genome sequence of five rapidly growing Mycobacterium species.</title>
        <authorList>
            <person name="Katahira K."/>
            <person name="Gotou Y."/>
            <person name="Iida K."/>
            <person name="Ogura Y."/>
            <person name="Hayashi T."/>
        </authorList>
    </citation>
    <scope>NUCLEOTIDE SEQUENCE [LARGE SCALE GENOMIC DNA]</scope>
    <source>
        <strain evidence="12">JCM6362</strain>
    </source>
</reference>
<dbReference type="OrthoDB" id="4551790at2"/>
<proteinExistence type="inferred from homology"/>
<comment type="caution">
    <text evidence="11">The sequence shown here is derived from an EMBL/GenBank/DDBJ whole genome shotgun (WGS) entry which is preliminary data.</text>
</comment>
<dbReference type="FunFam" id="2.30.110.10:FF:000009">
    <property type="entry name" value="PPOX class F420-dependent enzyme"/>
    <property type="match status" value="1"/>
</dbReference>
<sequence>MATSGGKATTRLTNDALAFLSERHLAMLTTLRTDGSPHVVAVGFTFDPQTHIARVITSGGSQKALNAERQGVAVLSQVDGARWLSLEGKASVNTDPAAVRDAELRYAQRYRTPRPNPRRVVIEVLVERVLGSSHLLDRTPAPAD</sequence>
<evidence type="ECO:0000256" key="8">
    <source>
        <dbReference type="ARBA" id="ARBA00061217"/>
    </source>
</evidence>
<dbReference type="InterPro" id="IPR052019">
    <property type="entry name" value="F420H2_bilvrd_red/Heme_oxyg"/>
</dbReference>
<keyword evidence="11" id="KW-0449">Lipoprotein</keyword>
<evidence type="ECO:0000256" key="6">
    <source>
        <dbReference type="ARBA" id="ARBA00050805"/>
    </source>
</evidence>
<dbReference type="OMA" id="ERHLCTL"/>
<dbReference type="InterPro" id="IPR011576">
    <property type="entry name" value="Pyridox_Oxase_N"/>
</dbReference>
<dbReference type="GO" id="GO:0016746">
    <property type="term" value="F:acyltransferase activity"/>
    <property type="evidence" value="ECO:0007669"/>
    <property type="project" value="UniProtKB-KW"/>
</dbReference>
<dbReference type="InterPro" id="IPR019920">
    <property type="entry name" value="F420-binding_dom_put"/>
</dbReference>
<dbReference type="GO" id="GO:0009986">
    <property type="term" value="C:cell surface"/>
    <property type="evidence" value="ECO:0007669"/>
    <property type="project" value="UniProtKB-SubCell"/>
</dbReference>
<name>A0A117INS1_MYCTH</name>
<evidence type="ECO:0000313" key="11">
    <source>
        <dbReference type="EMBL" id="GAT17376.1"/>
    </source>
</evidence>
<evidence type="ECO:0000259" key="10">
    <source>
        <dbReference type="Pfam" id="PF01243"/>
    </source>
</evidence>
<gene>
    <name evidence="11" type="ORF">RMCT_4345</name>
</gene>
<keyword evidence="4" id="KW-0964">Secreted</keyword>
<evidence type="ECO:0000313" key="12">
    <source>
        <dbReference type="Proteomes" id="UP000069654"/>
    </source>
</evidence>
<dbReference type="EMBL" id="BCTB01000053">
    <property type="protein sequence ID" value="GAT17376.1"/>
    <property type="molecule type" value="Genomic_DNA"/>
</dbReference>
<dbReference type="SUPFAM" id="SSF50475">
    <property type="entry name" value="FMN-binding split barrel"/>
    <property type="match status" value="1"/>
</dbReference>